<feature type="domain" description="C-type lectin" evidence="4">
    <location>
        <begin position="243"/>
        <end position="359"/>
    </location>
</feature>
<dbReference type="Pfam" id="PF00059">
    <property type="entry name" value="Lectin_C"/>
    <property type="match status" value="1"/>
</dbReference>
<proteinExistence type="predicted"/>
<evidence type="ECO:0000256" key="3">
    <source>
        <dbReference type="SAM" id="Coils"/>
    </source>
</evidence>
<protein>
    <submittedName>
        <fullName evidence="6">CD209 antigen-like protein B</fullName>
    </submittedName>
</protein>
<evidence type="ECO:0000256" key="2">
    <source>
        <dbReference type="ARBA" id="ARBA00023157"/>
    </source>
</evidence>
<feature type="coiled-coil region" evidence="3">
    <location>
        <begin position="173"/>
        <end position="207"/>
    </location>
</feature>
<dbReference type="InParanoid" id="A0A6J2S187"/>
<dbReference type="AlphaFoldDB" id="A0A6J2S187"/>
<dbReference type="SMART" id="SM00034">
    <property type="entry name" value="CLECT"/>
    <property type="match status" value="1"/>
</dbReference>
<gene>
    <name evidence="6" type="primary">LOC115026622</name>
</gene>
<dbReference type="Proteomes" id="UP000504630">
    <property type="component" value="Chromosome 21"/>
</dbReference>
<evidence type="ECO:0000313" key="5">
    <source>
        <dbReference type="Proteomes" id="UP000504630"/>
    </source>
</evidence>
<evidence type="ECO:0000259" key="4">
    <source>
        <dbReference type="PROSITE" id="PS50041"/>
    </source>
</evidence>
<keyword evidence="1" id="KW-0430">Lectin</keyword>
<evidence type="ECO:0000256" key="1">
    <source>
        <dbReference type="ARBA" id="ARBA00022734"/>
    </source>
</evidence>
<dbReference type="Gene3D" id="3.10.100.10">
    <property type="entry name" value="Mannose-Binding Protein A, subunit A"/>
    <property type="match status" value="1"/>
</dbReference>
<keyword evidence="5" id="KW-1185">Reference proteome</keyword>
<dbReference type="RefSeq" id="XP_029315360.1">
    <property type="nucleotide sequence ID" value="XM_029459500.1"/>
</dbReference>
<feature type="coiled-coil region" evidence="3">
    <location>
        <begin position="29"/>
        <end position="70"/>
    </location>
</feature>
<dbReference type="PROSITE" id="PS00615">
    <property type="entry name" value="C_TYPE_LECTIN_1"/>
    <property type="match status" value="1"/>
</dbReference>
<dbReference type="GeneID" id="115026622"/>
<keyword evidence="2" id="KW-1015">Disulfide bond</keyword>
<reference evidence="6" key="1">
    <citation type="submission" date="2025-08" db="UniProtKB">
        <authorList>
            <consortium name="RefSeq"/>
        </authorList>
    </citation>
    <scope>IDENTIFICATION</scope>
</reference>
<dbReference type="SUPFAM" id="SSF56436">
    <property type="entry name" value="C-type lectin-like"/>
    <property type="match status" value="1"/>
</dbReference>
<organism evidence="5 6">
    <name type="scientific">Cottoperca gobio</name>
    <name type="common">Frogmouth</name>
    <name type="synonym">Aphritis gobio</name>
    <dbReference type="NCBI Taxonomy" id="56716"/>
    <lineage>
        <taxon>Eukaryota</taxon>
        <taxon>Metazoa</taxon>
        <taxon>Chordata</taxon>
        <taxon>Craniata</taxon>
        <taxon>Vertebrata</taxon>
        <taxon>Euteleostomi</taxon>
        <taxon>Actinopterygii</taxon>
        <taxon>Neopterygii</taxon>
        <taxon>Teleostei</taxon>
        <taxon>Neoteleostei</taxon>
        <taxon>Acanthomorphata</taxon>
        <taxon>Eupercaria</taxon>
        <taxon>Perciformes</taxon>
        <taxon>Notothenioidei</taxon>
        <taxon>Bovichtidae</taxon>
        <taxon>Cottoperca</taxon>
    </lineage>
</organism>
<name>A0A6J2S187_COTGO</name>
<dbReference type="GO" id="GO:0030246">
    <property type="term" value="F:carbohydrate binding"/>
    <property type="evidence" value="ECO:0007669"/>
    <property type="project" value="UniProtKB-KW"/>
</dbReference>
<dbReference type="InterPro" id="IPR016187">
    <property type="entry name" value="CTDL_fold"/>
</dbReference>
<dbReference type="InterPro" id="IPR001304">
    <property type="entry name" value="C-type_lectin-like"/>
</dbReference>
<dbReference type="InterPro" id="IPR050111">
    <property type="entry name" value="C-type_lectin/snaclec_domain"/>
</dbReference>
<dbReference type="InterPro" id="IPR033989">
    <property type="entry name" value="CD209-like_CTLD"/>
</dbReference>
<evidence type="ECO:0000313" key="6">
    <source>
        <dbReference type="RefSeq" id="XP_029315360.1"/>
    </source>
</evidence>
<dbReference type="PROSITE" id="PS50041">
    <property type="entry name" value="C_TYPE_LECTIN_2"/>
    <property type="match status" value="1"/>
</dbReference>
<dbReference type="InterPro" id="IPR016186">
    <property type="entry name" value="C-type_lectin-like/link_sf"/>
</dbReference>
<accession>A0A6J2S187</accession>
<dbReference type="InterPro" id="IPR018378">
    <property type="entry name" value="C-type_lectin_CS"/>
</dbReference>
<sequence>MKAKLTSMTEERDRLNVSLTIMTRKLDKLQSLSQNLDSVRDLAAELSTMKAKLTERLQDSNTKLTSMTEERDRLNVSLTETTRELDRLQISSKQNLDSAHGSAAELSTMKAKLTSMTEERDRLTASLTVMTRKLDRLQISSKQNLDSVRGSAAELSTMNGKLTERLQDSNTKLTSMTEERDRLTASLTEMTRELDRLQCLLQKESQNGVVTDPPAVLVWEWPGSISDSMTESEKTCPAGWRKFSSACYLFSNEARSWDRAREDCRQRGADLVVINSDEEQTFLFGLLINQDTWIGLNDRDEEGTWKWVDGTPLTQTNWGQSQPDNGGGYMGEEDCAEIRKYFSDWNDLSCEVSNPWICEKKA</sequence>
<dbReference type="CDD" id="cd03590">
    <property type="entry name" value="CLECT_DC-SIGN_like"/>
    <property type="match status" value="1"/>
</dbReference>
<dbReference type="KEGG" id="cgob:115026622"/>
<dbReference type="PANTHER" id="PTHR22803">
    <property type="entry name" value="MANNOSE, PHOSPHOLIPASE, LECTIN RECEPTOR RELATED"/>
    <property type="match status" value="1"/>
</dbReference>
<dbReference type="OrthoDB" id="6133475at2759"/>
<dbReference type="PRINTS" id="PR01504">
    <property type="entry name" value="PNCREATITSAP"/>
</dbReference>
<keyword evidence="3" id="KW-0175">Coiled coil</keyword>